<comment type="caution">
    <text evidence="8">The sequence shown here is derived from an EMBL/GenBank/DDBJ whole genome shotgun (WGS) entry which is preliminary data.</text>
</comment>
<evidence type="ECO:0000256" key="3">
    <source>
        <dbReference type="ARBA" id="ARBA00022475"/>
    </source>
</evidence>
<name>A0AA37WPJ2_9GAMM</name>
<reference evidence="8 9" key="1">
    <citation type="journal article" date="2014" name="Int. J. Syst. Evol. Microbiol.">
        <title>Complete genome sequence of Corynebacterium casei LMG S-19264T (=DSM 44701T), isolated from a smear-ripened cheese.</title>
        <authorList>
            <consortium name="US DOE Joint Genome Institute (JGI-PGF)"/>
            <person name="Walter F."/>
            <person name="Albersmeier A."/>
            <person name="Kalinowski J."/>
            <person name="Ruckert C."/>
        </authorList>
    </citation>
    <scope>NUCLEOTIDE SEQUENCE [LARGE SCALE GENOMIC DNA]</scope>
    <source>
        <strain evidence="8 9">NBRC 110095</strain>
    </source>
</reference>
<evidence type="ECO:0000256" key="1">
    <source>
        <dbReference type="ARBA" id="ARBA00004651"/>
    </source>
</evidence>
<dbReference type="InterPro" id="IPR002751">
    <property type="entry name" value="CbiM/NikMN"/>
</dbReference>
<feature type="transmembrane region" description="Helical" evidence="7">
    <location>
        <begin position="137"/>
        <end position="159"/>
    </location>
</feature>
<dbReference type="Proteomes" id="UP001156870">
    <property type="component" value="Unassembled WGS sequence"/>
</dbReference>
<gene>
    <name evidence="8" type="ORF">GCM10007877_18220</name>
</gene>
<evidence type="ECO:0000256" key="5">
    <source>
        <dbReference type="ARBA" id="ARBA00022989"/>
    </source>
</evidence>
<dbReference type="RefSeq" id="WP_232593007.1">
    <property type="nucleotide sequence ID" value="NZ_BSPD01000039.1"/>
</dbReference>
<comment type="subcellular location">
    <subcellularLocation>
        <location evidence="1">Cell membrane</location>
        <topology evidence="1">Multi-pass membrane protein</topology>
    </subcellularLocation>
</comment>
<dbReference type="EMBL" id="BSPD01000039">
    <property type="protein sequence ID" value="GLS26107.1"/>
    <property type="molecule type" value="Genomic_DNA"/>
</dbReference>
<evidence type="ECO:0000256" key="2">
    <source>
        <dbReference type="ARBA" id="ARBA00022448"/>
    </source>
</evidence>
<evidence type="ECO:0000313" key="8">
    <source>
        <dbReference type="EMBL" id="GLS26107.1"/>
    </source>
</evidence>
<evidence type="ECO:0000256" key="6">
    <source>
        <dbReference type="ARBA" id="ARBA00023136"/>
    </source>
</evidence>
<dbReference type="GO" id="GO:0005886">
    <property type="term" value="C:plasma membrane"/>
    <property type="evidence" value="ECO:0007669"/>
    <property type="project" value="UniProtKB-SubCell"/>
</dbReference>
<keyword evidence="3" id="KW-1003">Cell membrane</keyword>
<protein>
    <submittedName>
        <fullName evidence="8">Uncharacterized protein</fullName>
    </submittedName>
</protein>
<keyword evidence="5 7" id="KW-1133">Transmembrane helix</keyword>
<evidence type="ECO:0000313" key="9">
    <source>
        <dbReference type="Proteomes" id="UP001156870"/>
    </source>
</evidence>
<proteinExistence type="predicted"/>
<evidence type="ECO:0000256" key="7">
    <source>
        <dbReference type="SAM" id="Phobius"/>
    </source>
</evidence>
<dbReference type="Gene3D" id="1.10.1760.20">
    <property type="match status" value="1"/>
</dbReference>
<accession>A0AA37WPJ2</accession>
<feature type="transmembrane region" description="Helical" evidence="7">
    <location>
        <begin position="71"/>
        <end position="99"/>
    </location>
</feature>
<keyword evidence="6 7" id="KW-0472">Membrane</keyword>
<keyword evidence="9" id="KW-1185">Reference proteome</keyword>
<feature type="transmembrane region" description="Helical" evidence="7">
    <location>
        <begin position="12"/>
        <end position="30"/>
    </location>
</feature>
<dbReference type="Pfam" id="PF01891">
    <property type="entry name" value="CbiM"/>
    <property type="match status" value="1"/>
</dbReference>
<evidence type="ECO:0000256" key="4">
    <source>
        <dbReference type="ARBA" id="ARBA00022692"/>
    </source>
</evidence>
<sequence>MNTLIHPGQTLWWACAIPLAVSVVLAVTYAPWKALWRVGERFRLWCAWIGFCGVFWLLNVNIVDVIAFHPLVVMAAVILFGWELGVLSGLLALALNFWIRQQGWETFVIDGWLSVVVPSLASIGVLRLIANIPKKNIFVFILGGGFFGAMVSVLAMLGASFTWFSLTGATSLTVMLSDYAWMLALMLFPEGFINGAIVTMVTVLWPSLVRTYDDAVYLSERPE</sequence>
<organism evidence="8 9">
    <name type="scientific">Marinibactrum halimedae</name>
    <dbReference type="NCBI Taxonomy" id="1444977"/>
    <lineage>
        <taxon>Bacteria</taxon>
        <taxon>Pseudomonadati</taxon>
        <taxon>Pseudomonadota</taxon>
        <taxon>Gammaproteobacteria</taxon>
        <taxon>Cellvibrionales</taxon>
        <taxon>Cellvibrionaceae</taxon>
        <taxon>Marinibactrum</taxon>
    </lineage>
</organism>
<feature type="transmembrane region" description="Helical" evidence="7">
    <location>
        <begin position="42"/>
        <end position="59"/>
    </location>
</feature>
<feature type="transmembrane region" description="Helical" evidence="7">
    <location>
        <begin position="179"/>
        <end position="205"/>
    </location>
</feature>
<keyword evidence="2" id="KW-0813">Transport</keyword>
<dbReference type="AlphaFoldDB" id="A0AA37WPJ2"/>
<dbReference type="GO" id="GO:0000041">
    <property type="term" value="P:transition metal ion transport"/>
    <property type="evidence" value="ECO:0007669"/>
    <property type="project" value="InterPro"/>
</dbReference>
<keyword evidence="4 7" id="KW-0812">Transmembrane</keyword>